<gene>
    <name evidence="1" type="ORF">Lsha_1300</name>
</gene>
<protein>
    <submittedName>
        <fullName evidence="1">Uncharacterized protein</fullName>
    </submittedName>
</protein>
<name>A0A0W0YVZ3_9GAMM</name>
<reference evidence="1 2" key="1">
    <citation type="submission" date="2015-11" db="EMBL/GenBank/DDBJ databases">
        <title>Genomic analysis of 38 Legionella species identifies large and diverse effector repertoires.</title>
        <authorList>
            <person name="Burstein D."/>
            <person name="Amaro F."/>
            <person name="Zusman T."/>
            <person name="Lifshitz Z."/>
            <person name="Cohen O."/>
            <person name="Gilbert J.A."/>
            <person name="Pupko T."/>
            <person name="Shuman H.A."/>
            <person name="Segal G."/>
        </authorList>
    </citation>
    <scope>NUCLEOTIDE SEQUENCE [LARGE SCALE GENOMIC DNA]</scope>
    <source>
        <strain evidence="1 2">ATCC 49655</strain>
    </source>
</reference>
<evidence type="ECO:0000313" key="1">
    <source>
        <dbReference type="EMBL" id="KTD61053.1"/>
    </source>
</evidence>
<organism evidence="1 2">
    <name type="scientific">Legionella shakespearei DSM 23087</name>
    <dbReference type="NCBI Taxonomy" id="1122169"/>
    <lineage>
        <taxon>Bacteria</taxon>
        <taxon>Pseudomonadati</taxon>
        <taxon>Pseudomonadota</taxon>
        <taxon>Gammaproteobacteria</taxon>
        <taxon>Legionellales</taxon>
        <taxon>Legionellaceae</taxon>
        <taxon>Legionella</taxon>
    </lineage>
</organism>
<accession>A0A0W0YVZ3</accession>
<evidence type="ECO:0000313" key="2">
    <source>
        <dbReference type="Proteomes" id="UP000054600"/>
    </source>
</evidence>
<dbReference type="RefSeq" id="WP_162263937.1">
    <property type="nucleotide sequence ID" value="NZ_KB892395.1"/>
</dbReference>
<keyword evidence="2" id="KW-1185">Reference proteome</keyword>
<comment type="caution">
    <text evidence="1">The sequence shown here is derived from an EMBL/GenBank/DDBJ whole genome shotgun (WGS) entry which is preliminary data.</text>
</comment>
<dbReference type="EMBL" id="LNYW01000039">
    <property type="protein sequence ID" value="KTD61053.1"/>
    <property type="molecule type" value="Genomic_DNA"/>
</dbReference>
<dbReference type="PATRIC" id="fig|1122169.6.peg.1497"/>
<proteinExistence type="predicted"/>
<dbReference type="STRING" id="1122169.Lsha_1300"/>
<sequence>MAAKDSSIACTCLRGFVARSACSRDGVTSIPAASRPGYTSWQYLDFVVCIWCQSLYDPRRPERVFLREGSPESGMVYLEILRAKRRAQDDVDRGMERMCQNHYKETVASNRDLEFDCCTVPSIGLNTYCFAGYFNQEQRFTFR</sequence>
<dbReference type="AlphaFoldDB" id="A0A0W0YVZ3"/>
<dbReference type="Proteomes" id="UP000054600">
    <property type="component" value="Unassembled WGS sequence"/>
</dbReference>